<dbReference type="GO" id="GO:0016126">
    <property type="term" value="P:sterol biosynthetic process"/>
    <property type="evidence" value="ECO:0007669"/>
    <property type="project" value="UniProtKB-KW"/>
</dbReference>
<comment type="catalytic activity">
    <reaction evidence="24">
        <text>(R)-mevalonate + ATP = (R)-5-phosphomevalonate + ADP + H(+)</text>
        <dbReference type="Rhea" id="RHEA:17065"/>
        <dbReference type="ChEBI" id="CHEBI:15378"/>
        <dbReference type="ChEBI" id="CHEBI:30616"/>
        <dbReference type="ChEBI" id="CHEBI:36464"/>
        <dbReference type="ChEBI" id="CHEBI:58146"/>
        <dbReference type="ChEBI" id="CHEBI:456216"/>
        <dbReference type="EC" id="2.7.1.36"/>
    </reaction>
    <physiologicalReaction direction="left-to-right" evidence="24">
        <dbReference type="Rhea" id="RHEA:17066"/>
    </physiologicalReaction>
</comment>
<keyword evidence="9" id="KW-0028">Amino-acid biosynthesis</keyword>
<keyword evidence="19" id="KW-0443">Lipid metabolism</keyword>
<dbReference type="InterPro" id="IPR013750">
    <property type="entry name" value="GHMP_kinase_C_dom"/>
</dbReference>
<feature type="domain" description="GHMP kinase C-terminal" evidence="32">
    <location>
        <begin position="775"/>
        <end position="832"/>
    </location>
</feature>
<keyword evidence="21" id="KW-0486">Methionine biosynthesis</keyword>
<dbReference type="AlphaFoldDB" id="A0AAW0YF85"/>
<dbReference type="EC" id="2.7.1.36" evidence="5"/>
<evidence type="ECO:0000259" key="31">
    <source>
        <dbReference type="Pfam" id="PF00288"/>
    </source>
</evidence>
<evidence type="ECO:0000259" key="32">
    <source>
        <dbReference type="Pfam" id="PF08544"/>
    </source>
</evidence>
<dbReference type="InterPro" id="IPR015421">
    <property type="entry name" value="PyrdxlP-dep_Trfase_major"/>
</dbReference>
<evidence type="ECO:0000256" key="9">
    <source>
        <dbReference type="ARBA" id="ARBA00022605"/>
    </source>
</evidence>
<dbReference type="Gene3D" id="3.30.70.890">
    <property type="entry name" value="GHMP kinase, C-terminal domain"/>
    <property type="match status" value="1"/>
</dbReference>
<evidence type="ECO:0000256" key="19">
    <source>
        <dbReference type="ARBA" id="ARBA00023098"/>
    </source>
</evidence>
<evidence type="ECO:0000256" key="29">
    <source>
        <dbReference type="ARBA" id="ARBA00047625"/>
    </source>
</evidence>
<evidence type="ECO:0000256" key="24">
    <source>
        <dbReference type="ARBA" id="ARBA00029310"/>
    </source>
</evidence>
<comment type="caution">
    <text evidence="33">The sequence shown here is derived from an EMBL/GenBank/DDBJ whole genome shotgun (WGS) entry which is preliminary data.</text>
</comment>
<dbReference type="NCBIfam" id="TIGR00549">
    <property type="entry name" value="mevalon_kin"/>
    <property type="match status" value="1"/>
</dbReference>
<sequence>MTTSSSPGDTSLATSVYSLEPSSAAKSPTYAEQYKARAAHWRFSTLCASVDNKDQYGASSTPIYQTATFKGMDGQYDYTRSGNPTRGGLESHLARLYGATQTFALSTGMTCLDTILRLVKPGETVLAGDDLYGGTNRLLTYLGTHGGVNVKHVDTTKVEAVLPHLEPGNKVKMVLLESPTNPLLKIADLAEISTAVKAAAPSALIVADNTMMSPYLQRPLELGADIVYDSGTKYLSGHHDLMAGIIAASRPDVCKDIAFLINSVGSGLAPFDSFLLLRGVKTMSLRMDRQMATAQLVALYLDSLGFLVHYPGLKSHPKADIHWKQATGAGAVLSFVTDDKALSERIVGGTRLWGISVSFGAVNSLISMPCLMSHASISAAVRAERGLPENLIRLCVGIEDPRDLMDDLEHSLLSAGAITPNLSYTPLSHAKSAELYATDPEAWILDRARGFRRPSSNAIDKLVNGVKKGLGITSGQRKSIDHDIVVSAPGKVILFGEHAVVHGVTAVATSVNLRCFAVLSPRSDERVGLEVPDLEVELEWEISKLPWNLLPVHSHGQKRLADKELDPPLLQAIEGLVNTHVEVGKTGIGSCVAFLYVYMVMAGSEENALAVTFTASANLPIGAGLGSSAAYSACVASALLLAHSHISTPTDITLSSSDTDIVDGWAFLSEKVLHGTPSGIDNAVAVRGGAVAYTRAVGGRTGGLDSLHGFSSVRLLLTNTLVPRDTKTLVAGVSAKRLAEPHVVDPMLDAIQSISDEARTLLNGKAHVERKELVGRLETLIKENHSHLVNLGVSHPSLDMIVAATAAEPFGLASKLTGAGGGGCAVTLIPDEFPQSTLDELINTLQGHGFQPHLTSLGGPGLGIHTTPAAKEDNKVRTGEEGEGMVMPKRAGLREAGTDGLEAWAERLGGWKYT</sequence>
<evidence type="ECO:0000256" key="27">
    <source>
        <dbReference type="ARBA" id="ARBA00047213"/>
    </source>
</evidence>
<dbReference type="PROSITE" id="PS00868">
    <property type="entry name" value="CYS_MET_METAB_PP"/>
    <property type="match status" value="1"/>
</dbReference>
<feature type="domain" description="GHMP kinase N-terminal" evidence="31">
    <location>
        <begin position="610"/>
        <end position="688"/>
    </location>
</feature>
<dbReference type="SUPFAM" id="SSF53383">
    <property type="entry name" value="PLP-dependent transferases"/>
    <property type="match status" value="1"/>
</dbReference>
<dbReference type="GO" id="GO:0046872">
    <property type="term" value="F:metal ion binding"/>
    <property type="evidence" value="ECO:0007669"/>
    <property type="project" value="UniProtKB-KW"/>
</dbReference>
<keyword evidence="18" id="KW-0756">Sterol biosynthesis</keyword>
<evidence type="ECO:0000256" key="20">
    <source>
        <dbReference type="ARBA" id="ARBA00023166"/>
    </source>
</evidence>
<gene>
    <name evidence="33" type="ORF">IAR55_006160</name>
</gene>
<keyword evidence="8" id="KW-0444">Lipid biosynthesis</keyword>
<keyword evidence="15" id="KW-0460">Magnesium</keyword>
<keyword evidence="12" id="KW-0547">Nucleotide-binding</keyword>
<evidence type="ECO:0000256" key="1">
    <source>
        <dbReference type="ARBA" id="ARBA00001933"/>
    </source>
</evidence>
<evidence type="ECO:0000256" key="3">
    <source>
        <dbReference type="ARBA" id="ARBA00006495"/>
    </source>
</evidence>
<dbReference type="GO" id="GO:0071266">
    <property type="term" value="P:'de novo' L-methionine biosynthetic process"/>
    <property type="evidence" value="ECO:0007669"/>
    <property type="project" value="InterPro"/>
</dbReference>
<comment type="similarity">
    <text evidence="4">Belongs to the trans-sulfuration enzymes family.</text>
</comment>
<keyword evidence="10" id="KW-0808">Transferase</keyword>
<dbReference type="Gene3D" id="3.40.640.10">
    <property type="entry name" value="Type I PLP-dependent aspartate aminotransferase-like (Major domain)"/>
    <property type="match status" value="1"/>
</dbReference>
<keyword evidence="34" id="KW-1185">Reference proteome</keyword>
<comment type="similarity">
    <text evidence="3">Belongs to the GHMP kinase family. Mevalonate kinase subfamily.</text>
</comment>
<evidence type="ECO:0000256" key="10">
    <source>
        <dbReference type="ARBA" id="ARBA00022679"/>
    </source>
</evidence>
<dbReference type="InterPro" id="IPR006203">
    <property type="entry name" value="GHMP_knse_ATP-bd_CS"/>
</dbReference>
<evidence type="ECO:0000256" key="18">
    <source>
        <dbReference type="ARBA" id="ARBA00023011"/>
    </source>
</evidence>
<keyword evidence="22" id="KW-0753">Steroid metabolism</keyword>
<evidence type="ECO:0000313" key="33">
    <source>
        <dbReference type="EMBL" id="KAK8845447.1"/>
    </source>
</evidence>
<dbReference type="InterPro" id="IPR000277">
    <property type="entry name" value="Cys/Met-Metab_PyrdxlP-dep_enz"/>
</dbReference>
<dbReference type="Pfam" id="PF08544">
    <property type="entry name" value="GHMP_kinases_C"/>
    <property type="match status" value="1"/>
</dbReference>
<dbReference type="KEGG" id="kne:92183418"/>
<keyword evidence="7" id="KW-0963">Cytoplasm</keyword>
<keyword evidence="11" id="KW-0479">Metal-binding</keyword>
<dbReference type="InterPro" id="IPR054542">
    <property type="entry name" value="Cys_met_metab_PP"/>
</dbReference>
<evidence type="ECO:0000256" key="28">
    <source>
        <dbReference type="ARBA" id="ARBA00047517"/>
    </source>
</evidence>
<dbReference type="FunFam" id="3.30.70.890:FF:000003">
    <property type="entry name" value="Mevalonate kinase"/>
    <property type="match status" value="1"/>
</dbReference>
<dbReference type="Pfam" id="PF01053">
    <property type="entry name" value="Cys_Met_Meta_PP"/>
    <property type="match status" value="1"/>
</dbReference>
<evidence type="ECO:0000256" key="12">
    <source>
        <dbReference type="ARBA" id="ARBA00022741"/>
    </source>
</evidence>
<reference evidence="33 34" key="1">
    <citation type="journal article" date="2024" name="bioRxiv">
        <title>Comparative genomics of Cryptococcus and Kwoniella reveals pathogenesis evolution and contrasting karyotype dynamics via intercentromeric recombination or chromosome fusion.</title>
        <authorList>
            <person name="Coelho M.A."/>
            <person name="David-Palma M."/>
            <person name="Shea T."/>
            <person name="Bowers K."/>
            <person name="McGinley-Smith S."/>
            <person name="Mohammad A.W."/>
            <person name="Gnirke A."/>
            <person name="Yurkov A.M."/>
            <person name="Nowrousian M."/>
            <person name="Sun S."/>
            <person name="Cuomo C.A."/>
            <person name="Heitman J."/>
        </authorList>
    </citation>
    <scope>NUCLEOTIDE SEQUENCE [LARGE SCALE GENOMIC DNA]</scope>
    <source>
        <strain evidence="33 34">CBS 13917</strain>
    </source>
</reference>
<keyword evidence="13" id="KW-0418">Kinase</keyword>
<evidence type="ECO:0000256" key="21">
    <source>
        <dbReference type="ARBA" id="ARBA00023167"/>
    </source>
</evidence>
<evidence type="ECO:0000256" key="6">
    <source>
        <dbReference type="ARBA" id="ARBA00012224"/>
    </source>
</evidence>
<dbReference type="InterPro" id="IPR015422">
    <property type="entry name" value="PyrdxlP-dep_Trfase_small"/>
</dbReference>
<dbReference type="Gene3D" id="3.30.230.10">
    <property type="match status" value="1"/>
</dbReference>
<dbReference type="EC" id="4.4.1.13" evidence="6"/>
<evidence type="ECO:0000256" key="15">
    <source>
        <dbReference type="ARBA" id="ARBA00022842"/>
    </source>
</evidence>
<dbReference type="PANTHER" id="PTHR11808">
    <property type="entry name" value="TRANS-SULFURATION ENZYME FAMILY MEMBER"/>
    <property type="match status" value="1"/>
</dbReference>
<keyword evidence="20" id="KW-1207">Sterol metabolism</keyword>
<dbReference type="GO" id="GO:0047804">
    <property type="term" value="F:cysteine-S-conjugate beta-lyase activity"/>
    <property type="evidence" value="ECO:0007669"/>
    <property type="project" value="UniProtKB-EC"/>
</dbReference>
<dbReference type="GO" id="GO:0030170">
    <property type="term" value="F:pyridoxal phosphate binding"/>
    <property type="evidence" value="ECO:0007669"/>
    <property type="project" value="InterPro"/>
</dbReference>
<evidence type="ECO:0000256" key="30">
    <source>
        <dbReference type="ARBA" id="ARBA00072331"/>
    </source>
</evidence>
<keyword evidence="16" id="KW-0663">Pyridoxal phosphate</keyword>
<dbReference type="InterPro" id="IPR014721">
    <property type="entry name" value="Ribsml_uS5_D2-typ_fold_subgr"/>
</dbReference>
<dbReference type="PROSITE" id="PS00627">
    <property type="entry name" value="GHMP_KINASES_ATP"/>
    <property type="match status" value="1"/>
</dbReference>
<evidence type="ECO:0000256" key="2">
    <source>
        <dbReference type="ARBA" id="ARBA00004496"/>
    </source>
</evidence>
<dbReference type="Gene3D" id="3.90.1150.10">
    <property type="entry name" value="Aspartate Aminotransferase, domain 1"/>
    <property type="match status" value="1"/>
</dbReference>
<evidence type="ECO:0000256" key="5">
    <source>
        <dbReference type="ARBA" id="ARBA00012103"/>
    </source>
</evidence>
<evidence type="ECO:0000256" key="16">
    <source>
        <dbReference type="ARBA" id="ARBA00022898"/>
    </source>
</evidence>
<dbReference type="GeneID" id="92183418"/>
<dbReference type="EMBL" id="JBCAWK010000012">
    <property type="protein sequence ID" value="KAK8845447.1"/>
    <property type="molecule type" value="Genomic_DNA"/>
</dbReference>
<dbReference type="InterPro" id="IPR015424">
    <property type="entry name" value="PyrdxlP-dep_Trfase"/>
</dbReference>
<comment type="pathway">
    <text evidence="25">Isoprenoid biosynthesis; isopentenyl diphosphate biosynthesis via mevalonate pathway; isopentenyl diphosphate from (R)-mevalonate: step 1/3.</text>
</comment>
<evidence type="ECO:0000256" key="23">
    <source>
        <dbReference type="ARBA" id="ARBA00023239"/>
    </source>
</evidence>
<evidence type="ECO:0000256" key="11">
    <source>
        <dbReference type="ARBA" id="ARBA00022723"/>
    </source>
</evidence>
<dbReference type="SUPFAM" id="SSF55060">
    <property type="entry name" value="GHMP Kinase, C-terminal domain"/>
    <property type="match status" value="1"/>
</dbReference>
<dbReference type="GO" id="GO:0004496">
    <property type="term" value="F:mevalonate kinase activity"/>
    <property type="evidence" value="ECO:0007669"/>
    <property type="project" value="UniProtKB-EC"/>
</dbReference>
<comment type="catalytic activity">
    <reaction evidence="29">
        <text>an S-substituted L-cysteine + H2O = a thiol + pyruvate + NH4(+)</text>
        <dbReference type="Rhea" id="RHEA:18121"/>
        <dbReference type="ChEBI" id="CHEBI:15361"/>
        <dbReference type="ChEBI" id="CHEBI:15377"/>
        <dbReference type="ChEBI" id="CHEBI:28938"/>
        <dbReference type="ChEBI" id="CHEBI:29256"/>
        <dbReference type="ChEBI" id="CHEBI:58717"/>
        <dbReference type="EC" id="4.4.1.13"/>
    </reaction>
</comment>
<dbReference type="PRINTS" id="PR00959">
    <property type="entry name" value="MEVGALKINASE"/>
</dbReference>
<comment type="cofactor">
    <cofactor evidence="1">
        <name>pyridoxal 5'-phosphate</name>
        <dbReference type="ChEBI" id="CHEBI:597326"/>
    </cofactor>
</comment>
<name>A0AAW0YF85_9TREE</name>
<comment type="catalytic activity">
    <reaction evidence="28">
        <text>L,L-cystathionine + H2O = L-homocysteine + pyruvate + NH4(+)</text>
        <dbReference type="Rhea" id="RHEA:13965"/>
        <dbReference type="ChEBI" id="CHEBI:15361"/>
        <dbReference type="ChEBI" id="CHEBI:15377"/>
        <dbReference type="ChEBI" id="CHEBI:28938"/>
        <dbReference type="ChEBI" id="CHEBI:58161"/>
        <dbReference type="ChEBI" id="CHEBI:58199"/>
    </reaction>
</comment>
<keyword evidence="23" id="KW-0456">Lyase</keyword>
<evidence type="ECO:0000256" key="26">
    <source>
        <dbReference type="ARBA" id="ARBA00046315"/>
    </source>
</evidence>
<accession>A0AAW0YF85</accession>
<dbReference type="NCBIfam" id="TIGR01329">
    <property type="entry name" value="cysta_beta_ly_E"/>
    <property type="match status" value="1"/>
</dbReference>
<evidence type="ECO:0000256" key="14">
    <source>
        <dbReference type="ARBA" id="ARBA00022840"/>
    </source>
</evidence>
<dbReference type="InterPro" id="IPR006205">
    <property type="entry name" value="Mev_gal_kin"/>
</dbReference>
<evidence type="ECO:0000256" key="7">
    <source>
        <dbReference type="ARBA" id="ARBA00022490"/>
    </source>
</evidence>
<dbReference type="PANTHER" id="PTHR11808:SF50">
    <property type="entry name" value="CYSTATHIONINE BETA-LYASE"/>
    <property type="match status" value="1"/>
</dbReference>
<dbReference type="SUPFAM" id="SSF54211">
    <property type="entry name" value="Ribosomal protein S5 domain 2-like"/>
    <property type="match status" value="1"/>
</dbReference>
<dbReference type="InterPro" id="IPR036554">
    <property type="entry name" value="GHMP_kinase_C_sf"/>
</dbReference>
<evidence type="ECO:0000256" key="17">
    <source>
        <dbReference type="ARBA" id="ARBA00022955"/>
    </source>
</evidence>
<dbReference type="FunFam" id="3.40.640.10:FF:000009">
    <property type="entry name" value="Cystathionine gamma-synthase homolog"/>
    <property type="match status" value="1"/>
</dbReference>
<dbReference type="InterPro" id="IPR006238">
    <property type="entry name" value="Cys_b_lyase_euk"/>
</dbReference>
<dbReference type="GO" id="GO:0019346">
    <property type="term" value="P:transsulfuration"/>
    <property type="evidence" value="ECO:0007669"/>
    <property type="project" value="InterPro"/>
</dbReference>
<comment type="subcellular location">
    <subcellularLocation>
        <location evidence="2">Cytoplasm</location>
    </subcellularLocation>
</comment>
<evidence type="ECO:0000256" key="4">
    <source>
        <dbReference type="ARBA" id="ARBA00009077"/>
    </source>
</evidence>
<dbReference type="Proteomes" id="UP001388673">
    <property type="component" value="Unassembled WGS sequence"/>
</dbReference>
<dbReference type="FunFam" id="3.90.1150.10:FF:000013">
    <property type="entry name" value="Cystathionine beta-lyase"/>
    <property type="match status" value="1"/>
</dbReference>
<evidence type="ECO:0000256" key="8">
    <source>
        <dbReference type="ARBA" id="ARBA00022516"/>
    </source>
</evidence>
<organism evidence="33 34">
    <name type="scientific">Kwoniella newhampshirensis</name>
    <dbReference type="NCBI Taxonomy" id="1651941"/>
    <lineage>
        <taxon>Eukaryota</taxon>
        <taxon>Fungi</taxon>
        <taxon>Dikarya</taxon>
        <taxon>Basidiomycota</taxon>
        <taxon>Agaricomycotina</taxon>
        <taxon>Tremellomycetes</taxon>
        <taxon>Tremellales</taxon>
        <taxon>Cryptococcaceae</taxon>
        <taxon>Kwoniella</taxon>
    </lineage>
</organism>
<dbReference type="GO" id="GO:0005524">
    <property type="term" value="F:ATP binding"/>
    <property type="evidence" value="ECO:0007669"/>
    <property type="project" value="UniProtKB-KW"/>
</dbReference>
<evidence type="ECO:0000313" key="34">
    <source>
        <dbReference type="Proteomes" id="UP001388673"/>
    </source>
</evidence>
<dbReference type="RefSeq" id="XP_066800255.1">
    <property type="nucleotide sequence ID" value="XM_066949247.1"/>
</dbReference>
<dbReference type="Pfam" id="PF00288">
    <property type="entry name" value="GHMP_kinases_N"/>
    <property type="match status" value="1"/>
</dbReference>
<proteinExistence type="inferred from homology"/>
<dbReference type="GO" id="GO:0005737">
    <property type="term" value="C:cytoplasm"/>
    <property type="evidence" value="ECO:0007669"/>
    <property type="project" value="UniProtKB-SubCell"/>
</dbReference>
<keyword evidence="17" id="KW-0752">Steroid biosynthesis</keyword>
<protein>
    <recommendedName>
        <fullName evidence="30">Cystathionine beta-lyase</fullName>
        <ecNumber evidence="5">2.7.1.36</ecNumber>
        <ecNumber evidence="6">4.4.1.13</ecNumber>
    </recommendedName>
    <alternativeName>
        <fullName evidence="27">Cysteine-S-conjugate beta-lyase</fullName>
    </alternativeName>
</protein>
<evidence type="ECO:0000256" key="25">
    <source>
        <dbReference type="ARBA" id="ARBA00029438"/>
    </source>
</evidence>
<dbReference type="InterPro" id="IPR020568">
    <property type="entry name" value="Ribosomal_Su5_D2-typ_SF"/>
</dbReference>
<comment type="pathway">
    <text evidence="26">Amino-acid biosynthesis; L-methionine biosynthesis via de novo pathway; L-homocysteine from L-cystathionine: step 1/1.</text>
</comment>
<keyword evidence="14" id="KW-0067">ATP-binding</keyword>
<dbReference type="InterPro" id="IPR006204">
    <property type="entry name" value="GHMP_kinase_N_dom"/>
</dbReference>
<evidence type="ECO:0000256" key="22">
    <source>
        <dbReference type="ARBA" id="ARBA00023221"/>
    </source>
</evidence>
<dbReference type="GO" id="GO:0008299">
    <property type="term" value="P:isoprenoid biosynthetic process"/>
    <property type="evidence" value="ECO:0007669"/>
    <property type="project" value="InterPro"/>
</dbReference>
<evidence type="ECO:0000256" key="13">
    <source>
        <dbReference type="ARBA" id="ARBA00022777"/>
    </source>
</evidence>